<keyword evidence="2" id="KW-1185">Reference proteome</keyword>
<protein>
    <submittedName>
        <fullName evidence="1">Uncharacterized protein</fullName>
    </submittedName>
</protein>
<name>A0ACD0NRY8_9BASI</name>
<reference evidence="1 2" key="1">
    <citation type="journal article" date="2018" name="Mol. Biol. Evol.">
        <title>Broad Genomic Sampling Reveals a Smut Pathogenic Ancestry of the Fungal Clade Ustilaginomycotina.</title>
        <authorList>
            <person name="Kijpornyongpan T."/>
            <person name="Mondo S.J."/>
            <person name="Barry K."/>
            <person name="Sandor L."/>
            <person name="Lee J."/>
            <person name="Lipzen A."/>
            <person name="Pangilinan J."/>
            <person name="LaButti K."/>
            <person name="Hainaut M."/>
            <person name="Henrissat B."/>
            <person name="Grigoriev I.V."/>
            <person name="Spatafora J.W."/>
            <person name="Aime M.C."/>
        </authorList>
    </citation>
    <scope>NUCLEOTIDE SEQUENCE [LARGE SCALE GENOMIC DNA]</scope>
    <source>
        <strain evidence="1 2">SA 807</strain>
    </source>
</reference>
<dbReference type="Proteomes" id="UP000245626">
    <property type="component" value="Unassembled WGS sequence"/>
</dbReference>
<evidence type="ECO:0000313" key="2">
    <source>
        <dbReference type="Proteomes" id="UP000245626"/>
    </source>
</evidence>
<organism evidence="1 2">
    <name type="scientific">Violaceomyces palustris</name>
    <dbReference type="NCBI Taxonomy" id="1673888"/>
    <lineage>
        <taxon>Eukaryota</taxon>
        <taxon>Fungi</taxon>
        <taxon>Dikarya</taxon>
        <taxon>Basidiomycota</taxon>
        <taxon>Ustilaginomycotina</taxon>
        <taxon>Ustilaginomycetes</taxon>
        <taxon>Violaceomycetales</taxon>
        <taxon>Violaceomycetaceae</taxon>
        <taxon>Violaceomyces</taxon>
    </lineage>
</organism>
<gene>
    <name evidence="1" type="ORF">IE53DRAFT_188052</name>
</gene>
<evidence type="ECO:0000313" key="1">
    <source>
        <dbReference type="EMBL" id="PWN48568.1"/>
    </source>
</evidence>
<accession>A0ACD0NRY8</accession>
<dbReference type="EMBL" id="KZ820179">
    <property type="protein sequence ID" value="PWN48568.1"/>
    <property type="molecule type" value="Genomic_DNA"/>
</dbReference>
<sequence>MMCGKGRDWEGKKGWLADGRRSKVRVKAKGSRHLWGGFEWTGCIGRKTRYIIQTWPLVILAPPRHFAARPGQQGLQTIQSLTLRSVDAANDHPPPIPQGFESEAKNLEARLDRHAPREAKSFEPVETLDLGWSKAAEVEECTEQPEPEVKRKEQEQKLLSTVLERKRGKKKKVPCDSVR</sequence>
<proteinExistence type="predicted"/>